<evidence type="ECO:0000313" key="3">
    <source>
        <dbReference type="Proteomes" id="UP001341840"/>
    </source>
</evidence>
<reference evidence="2 3" key="1">
    <citation type="journal article" date="2023" name="Plants (Basel)">
        <title>Bridging the Gap: Combining Genomics and Transcriptomics Approaches to Understand Stylosanthes scabra, an Orphan Legume from the Brazilian Caatinga.</title>
        <authorList>
            <person name="Ferreira-Neto J.R.C."/>
            <person name="da Silva M.D."/>
            <person name="Binneck E."/>
            <person name="de Melo N.F."/>
            <person name="da Silva R.H."/>
            <person name="de Melo A.L.T.M."/>
            <person name="Pandolfi V."/>
            <person name="Bustamante F.O."/>
            <person name="Brasileiro-Vidal A.C."/>
            <person name="Benko-Iseppon A.M."/>
        </authorList>
    </citation>
    <scope>NUCLEOTIDE SEQUENCE [LARGE SCALE GENOMIC DNA]</scope>
    <source>
        <tissue evidence="2">Leaves</tissue>
    </source>
</reference>
<feature type="non-terminal residue" evidence="2">
    <location>
        <position position="1"/>
    </location>
</feature>
<feature type="compositionally biased region" description="Low complexity" evidence="1">
    <location>
        <begin position="33"/>
        <end position="44"/>
    </location>
</feature>
<name>A0ABU6X1E8_9FABA</name>
<accession>A0ABU6X1E8</accession>
<dbReference type="EMBL" id="JASCZI010194195">
    <property type="protein sequence ID" value="MED6191354.1"/>
    <property type="molecule type" value="Genomic_DNA"/>
</dbReference>
<evidence type="ECO:0000313" key="2">
    <source>
        <dbReference type="EMBL" id="MED6191354.1"/>
    </source>
</evidence>
<protein>
    <submittedName>
        <fullName evidence="2">Uncharacterized protein</fullName>
    </submittedName>
</protein>
<organism evidence="2 3">
    <name type="scientific">Stylosanthes scabra</name>
    <dbReference type="NCBI Taxonomy" id="79078"/>
    <lineage>
        <taxon>Eukaryota</taxon>
        <taxon>Viridiplantae</taxon>
        <taxon>Streptophyta</taxon>
        <taxon>Embryophyta</taxon>
        <taxon>Tracheophyta</taxon>
        <taxon>Spermatophyta</taxon>
        <taxon>Magnoliopsida</taxon>
        <taxon>eudicotyledons</taxon>
        <taxon>Gunneridae</taxon>
        <taxon>Pentapetalae</taxon>
        <taxon>rosids</taxon>
        <taxon>fabids</taxon>
        <taxon>Fabales</taxon>
        <taxon>Fabaceae</taxon>
        <taxon>Papilionoideae</taxon>
        <taxon>50 kb inversion clade</taxon>
        <taxon>dalbergioids sensu lato</taxon>
        <taxon>Dalbergieae</taxon>
        <taxon>Pterocarpus clade</taxon>
        <taxon>Stylosanthes</taxon>
    </lineage>
</organism>
<feature type="region of interest" description="Disordered" evidence="1">
    <location>
        <begin position="33"/>
        <end position="52"/>
    </location>
</feature>
<sequence>INILANKLTENAISGRVLFAKYIKAPIALKYGISGPRISSSSSRGRADHHEH</sequence>
<proteinExistence type="predicted"/>
<dbReference type="Proteomes" id="UP001341840">
    <property type="component" value="Unassembled WGS sequence"/>
</dbReference>
<keyword evidence="3" id="KW-1185">Reference proteome</keyword>
<gene>
    <name evidence="2" type="ORF">PIB30_115580</name>
</gene>
<evidence type="ECO:0000256" key="1">
    <source>
        <dbReference type="SAM" id="MobiDB-lite"/>
    </source>
</evidence>
<comment type="caution">
    <text evidence="2">The sequence shown here is derived from an EMBL/GenBank/DDBJ whole genome shotgun (WGS) entry which is preliminary data.</text>
</comment>